<organism evidence="1 2">
    <name type="scientific">Trichonephila clavata</name>
    <name type="common">Joro spider</name>
    <name type="synonym">Nephila clavata</name>
    <dbReference type="NCBI Taxonomy" id="2740835"/>
    <lineage>
        <taxon>Eukaryota</taxon>
        <taxon>Metazoa</taxon>
        <taxon>Ecdysozoa</taxon>
        <taxon>Arthropoda</taxon>
        <taxon>Chelicerata</taxon>
        <taxon>Arachnida</taxon>
        <taxon>Araneae</taxon>
        <taxon>Araneomorphae</taxon>
        <taxon>Entelegynae</taxon>
        <taxon>Araneoidea</taxon>
        <taxon>Nephilidae</taxon>
        <taxon>Trichonephila</taxon>
    </lineage>
</organism>
<dbReference type="OrthoDB" id="6436015at2759"/>
<dbReference type="Proteomes" id="UP000887116">
    <property type="component" value="Unassembled WGS sequence"/>
</dbReference>
<name>A0A8X6I8T4_TRICU</name>
<reference evidence="1" key="1">
    <citation type="submission" date="2020-07" db="EMBL/GenBank/DDBJ databases">
        <title>Multicomponent nature underlies the extraordinary mechanical properties of spider dragline silk.</title>
        <authorList>
            <person name="Kono N."/>
            <person name="Nakamura H."/>
            <person name="Mori M."/>
            <person name="Yoshida Y."/>
            <person name="Ohtoshi R."/>
            <person name="Malay A.D."/>
            <person name="Moran D.A.P."/>
            <person name="Tomita M."/>
            <person name="Numata K."/>
            <person name="Arakawa K."/>
        </authorList>
    </citation>
    <scope>NUCLEOTIDE SEQUENCE</scope>
</reference>
<keyword evidence="2" id="KW-1185">Reference proteome</keyword>
<dbReference type="AlphaFoldDB" id="A0A8X6I8T4"/>
<dbReference type="EMBL" id="BMAO01025094">
    <property type="protein sequence ID" value="GFR00255.1"/>
    <property type="molecule type" value="Genomic_DNA"/>
</dbReference>
<sequence>MCESLDCRTANSKLWRIVKNIKREQEQNEERSSGQVFPDDKAAANGLAVYYQESGKLDFTRDNIPILRKAKNIIHGCRNTDVGDQELYRVFTSTELLLAMAMLDLTKSPGPDGIFGQMLEELGQLGKQRLVDLINLS</sequence>
<proteinExistence type="predicted"/>
<accession>A0A8X6I8T4</accession>
<comment type="caution">
    <text evidence="1">The sequence shown here is derived from an EMBL/GenBank/DDBJ whole genome shotgun (WGS) entry which is preliminary data.</text>
</comment>
<evidence type="ECO:0000313" key="1">
    <source>
        <dbReference type="EMBL" id="GFR00255.1"/>
    </source>
</evidence>
<gene>
    <name evidence="1" type="primary">AVEN_152276_1</name>
    <name evidence="1" type="ORF">TNCT_139091</name>
</gene>
<evidence type="ECO:0000313" key="2">
    <source>
        <dbReference type="Proteomes" id="UP000887116"/>
    </source>
</evidence>
<protein>
    <submittedName>
        <fullName evidence="1">Uncharacterized protein</fullName>
    </submittedName>
</protein>